<reference evidence="1 2" key="2">
    <citation type="journal article" date="2022" name="Mol. Biol. Evol.">
        <title>Comparative Genomics Reveals Insights into the Divergent Evolution of Astigmatic Mites and Household Pest Adaptations.</title>
        <authorList>
            <person name="Xiong Q."/>
            <person name="Wan A.T."/>
            <person name="Liu X."/>
            <person name="Fung C.S."/>
            <person name="Xiao X."/>
            <person name="Malainual N."/>
            <person name="Hou J."/>
            <person name="Wang L."/>
            <person name="Wang M."/>
            <person name="Yang K.Y."/>
            <person name="Cui Y."/>
            <person name="Leung E.L."/>
            <person name="Nong W."/>
            <person name="Shin S.K."/>
            <person name="Au S.W."/>
            <person name="Jeong K.Y."/>
            <person name="Chew F.T."/>
            <person name="Hui J.H."/>
            <person name="Leung T.F."/>
            <person name="Tungtrongchitr A."/>
            <person name="Zhong N."/>
            <person name="Liu Z."/>
            <person name="Tsui S.K."/>
        </authorList>
    </citation>
    <scope>NUCLEOTIDE SEQUENCE [LARGE SCALE GENOMIC DNA]</scope>
    <source>
        <strain evidence="1">Derp</strain>
    </source>
</reference>
<reference evidence="1 2" key="1">
    <citation type="journal article" date="2018" name="J. Allergy Clin. Immunol.">
        <title>High-quality assembly of Dermatophagoides pteronyssinus genome and transcriptome reveals a wide range of novel allergens.</title>
        <authorList>
            <person name="Liu X.Y."/>
            <person name="Yang K.Y."/>
            <person name="Wang M.Q."/>
            <person name="Kwok J.S."/>
            <person name="Zeng X."/>
            <person name="Yang Z."/>
            <person name="Xiao X.J."/>
            <person name="Lau C.P."/>
            <person name="Li Y."/>
            <person name="Huang Z.M."/>
            <person name="Ba J.G."/>
            <person name="Yim A.K."/>
            <person name="Ouyang C.Y."/>
            <person name="Ngai S.M."/>
            <person name="Chan T.F."/>
            <person name="Leung E.L."/>
            <person name="Liu L."/>
            <person name="Liu Z.G."/>
            <person name="Tsui S.K."/>
        </authorList>
    </citation>
    <scope>NUCLEOTIDE SEQUENCE [LARGE SCALE GENOMIC DNA]</scope>
    <source>
        <strain evidence="1">Derp</strain>
    </source>
</reference>
<comment type="caution">
    <text evidence="1">The sequence shown here is derived from an EMBL/GenBank/DDBJ whole genome shotgun (WGS) entry which is preliminary data.</text>
</comment>
<gene>
    <name evidence="1" type="ORF">DERP_008327</name>
</gene>
<evidence type="ECO:0000313" key="2">
    <source>
        <dbReference type="Proteomes" id="UP000887458"/>
    </source>
</evidence>
<name>A0ABQ8J670_DERPT</name>
<sequence>MSKSNQQQKFKIDQNLLITNVIRWASLEFKIEFDHYQLEKTIRKNPLLLNHLLTYLVEKFRKNDLKIQQILLQKQIQNNNDFFRTKIEDDKNPIRNIEISIKEFGKLVDYIDDDDGNDSIQRPDLLPPPPSSLSLSNIKHLDYSKFETINNDIDNQLKIIINTIDNDDHQIIINYKENIAEICKSFQKIIDNINDKIREIFHKNSNEKNELSTIATTTNLLPPNTISSDIINPLSDLYNHLNRLKIIMDEWNRKLDNNFAN</sequence>
<protein>
    <submittedName>
        <fullName evidence="1">Uncharacterized protein</fullName>
    </submittedName>
</protein>
<keyword evidence="2" id="KW-1185">Reference proteome</keyword>
<accession>A0ABQ8J670</accession>
<proteinExistence type="predicted"/>
<organism evidence="1 2">
    <name type="scientific">Dermatophagoides pteronyssinus</name>
    <name type="common">European house dust mite</name>
    <dbReference type="NCBI Taxonomy" id="6956"/>
    <lineage>
        <taxon>Eukaryota</taxon>
        <taxon>Metazoa</taxon>
        <taxon>Ecdysozoa</taxon>
        <taxon>Arthropoda</taxon>
        <taxon>Chelicerata</taxon>
        <taxon>Arachnida</taxon>
        <taxon>Acari</taxon>
        <taxon>Acariformes</taxon>
        <taxon>Sarcoptiformes</taxon>
        <taxon>Astigmata</taxon>
        <taxon>Psoroptidia</taxon>
        <taxon>Analgoidea</taxon>
        <taxon>Pyroglyphidae</taxon>
        <taxon>Dermatophagoidinae</taxon>
        <taxon>Dermatophagoides</taxon>
    </lineage>
</organism>
<evidence type="ECO:0000313" key="1">
    <source>
        <dbReference type="EMBL" id="KAH9418070.1"/>
    </source>
</evidence>
<dbReference type="Proteomes" id="UP000887458">
    <property type="component" value="Unassembled WGS sequence"/>
</dbReference>
<dbReference type="EMBL" id="NJHN03000067">
    <property type="protein sequence ID" value="KAH9418070.1"/>
    <property type="molecule type" value="Genomic_DNA"/>
</dbReference>